<reference evidence="2 3" key="1">
    <citation type="journal article" date="2016" name="Fungal Biol.">
        <title>The genome of Xylona heveae provides a window into fungal endophytism.</title>
        <authorList>
            <person name="Gazis R."/>
            <person name="Kuo A."/>
            <person name="Riley R."/>
            <person name="LaButti K."/>
            <person name="Lipzen A."/>
            <person name="Lin J."/>
            <person name="Amirebrahimi M."/>
            <person name="Hesse C.N."/>
            <person name="Spatafora J.W."/>
            <person name="Henrissat B."/>
            <person name="Hainaut M."/>
            <person name="Grigoriev I.V."/>
            <person name="Hibbett D.S."/>
        </authorList>
    </citation>
    <scope>NUCLEOTIDE SEQUENCE [LARGE SCALE GENOMIC DNA]</scope>
    <source>
        <strain evidence="2 3">TC161</strain>
    </source>
</reference>
<proteinExistence type="predicted"/>
<dbReference type="EMBL" id="KV407460">
    <property type="protein sequence ID" value="KZF21913.1"/>
    <property type="molecule type" value="Genomic_DNA"/>
</dbReference>
<feature type="region of interest" description="Disordered" evidence="1">
    <location>
        <begin position="260"/>
        <end position="286"/>
    </location>
</feature>
<feature type="region of interest" description="Disordered" evidence="1">
    <location>
        <begin position="176"/>
        <end position="236"/>
    </location>
</feature>
<organism evidence="2 3">
    <name type="scientific">Xylona heveae (strain CBS 132557 / TC161)</name>
    <dbReference type="NCBI Taxonomy" id="1328760"/>
    <lineage>
        <taxon>Eukaryota</taxon>
        <taxon>Fungi</taxon>
        <taxon>Dikarya</taxon>
        <taxon>Ascomycota</taxon>
        <taxon>Pezizomycotina</taxon>
        <taxon>Xylonomycetes</taxon>
        <taxon>Xylonales</taxon>
        <taxon>Xylonaceae</taxon>
        <taxon>Xylona</taxon>
    </lineage>
</organism>
<feature type="compositionally biased region" description="Polar residues" evidence="1">
    <location>
        <begin position="226"/>
        <end position="235"/>
    </location>
</feature>
<evidence type="ECO:0000313" key="2">
    <source>
        <dbReference type="EMBL" id="KZF21913.1"/>
    </source>
</evidence>
<evidence type="ECO:0008006" key="4">
    <source>
        <dbReference type="Google" id="ProtNLM"/>
    </source>
</evidence>
<dbReference type="PANTHER" id="PTHR31749:SF3">
    <property type="entry name" value="KINETOCHORE-ASSOCIATED PROTEIN NSL1 HOMOLOG"/>
    <property type="match status" value="1"/>
</dbReference>
<name>A0A165G9P4_XYLHT</name>
<dbReference type="InterPro" id="IPR013950">
    <property type="entry name" value="Mis14/Nsl1"/>
</dbReference>
<feature type="compositionally biased region" description="Basic and acidic residues" evidence="1">
    <location>
        <begin position="275"/>
        <end position="286"/>
    </location>
</feature>
<dbReference type="Pfam" id="PF08641">
    <property type="entry name" value="Mis14"/>
    <property type="match status" value="1"/>
</dbReference>
<dbReference type="GO" id="GO:0000070">
    <property type="term" value="P:mitotic sister chromatid segregation"/>
    <property type="evidence" value="ECO:0007669"/>
    <property type="project" value="InterPro"/>
</dbReference>
<dbReference type="InParanoid" id="A0A165G9P4"/>
<dbReference type="GeneID" id="28899516"/>
<dbReference type="OrthoDB" id="2135762at2759"/>
<feature type="compositionally biased region" description="Basic and acidic residues" evidence="1">
    <location>
        <begin position="101"/>
        <end position="113"/>
    </location>
</feature>
<dbReference type="AlphaFoldDB" id="A0A165G9P4"/>
<dbReference type="PANTHER" id="PTHR31749">
    <property type="entry name" value="KINETOCHORE-ASSOCIATED PROTEIN NSL1 HOMOLOG"/>
    <property type="match status" value="1"/>
</dbReference>
<keyword evidence="3" id="KW-1185">Reference proteome</keyword>
<evidence type="ECO:0000313" key="3">
    <source>
        <dbReference type="Proteomes" id="UP000076632"/>
    </source>
</evidence>
<dbReference type="Proteomes" id="UP000076632">
    <property type="component" value="Unassembled WGS sequence"/>
</dbReference>
<dbReference type="STRING" id="1328760.A0A165G9P4"/>
<gene>
    <name evidence="2" type="ORF">L228DRAFT_262024</name>
</gene>
<dbReference type="RefSeq" id="XP_018187468.1">
    <property type="nucleotide sequence ID" value="XM_018334379.1"/>
</dbReference>
<feature type="compositionally biased region" description="Polar residues" evidence="1">
    <location>
        <begin position="176"/>
        <end position="199"/>
    </location>
</feature>
<protein>
    <recommendedName>
        <fullName evidence="4">Kinetochore protein mis14</fullName>
    </recommendedName>
</protein>
<accession>A0A165G9P4</accession>
<evidence type="ECO:0000256" key="1">
    <source>
        <dbReference type="SAM" id="MobiDB-lite"/>
    </source>
</evidence>
<feature type="region of interest" description="Disordered" evidence="1">
    <location>
        <begin position="91"/>
        <end position="113"/>
    </location>
</feature>
<sequence length="345" mass="37730">MDAPPAHRKIELQSPADMLYLVANARTAAREKLDLHFPPAAAPPTGEPDALRSRVEELVDGYILQTFGLAKSNISINGMDVDSSPELAGLWTGNGTGNGPEGREIEDEKKSEYEPFDTRLSSRLQSLSAALERETLALAALRREAPARAAAAYLDAERKAQEEDDLYEACLNDATSGSRQLNKSNGTKTNARNGRSNTAAGDGDGNGDVEMTGTGTGLSTDENEHTPSSNGTTISDIKRALNINSRKRPIDLFDMYLDNENNNNGESRARRRHVREGAEAEEHDPERIAAQKQAWDRESNLRIQEMARMYERALGTLVAEKGKVTGTVARCERARRAGEYVDGMK</sequence>
<dbReference type="GO" id="GO:0000444">
    <property type="term" value="C:MIS12/MIND type complex"/>
    <property type="evidence" value="ECO:0007669"/>
    <property type="project" value="TreeGrafter"/>
</dbReference>